<accession>A0A5B7JN27</accession>
<reference evidence="1 2" key="1">
    <citation type="submission" date="2019-05" db="EMBL/GenBank/DDBJ databases">
        <title>Another draft genome of Portunus trituberculatus and its Hox gene families provides insights of decapod evolution.</title>
        <authorList>
            <person name="Jeong J.-H."/>
            <person name="Song I."/>
            <person name="Kim S."/>
            <person name="Choi T."/>
            <person name="Kim D."/>
            <person name="Ryu S."/>
            <person name="Kim W."/>
        </authorList>
    </citation>
    <scope>NUCLEOTIDE SEQUENCE [LARGE SCALE GENOMIC DNA]</scope>
    <source>
        <tissue evidence="1">Muscle</tissue>
    </source>
</reference>
<evidence type="ECO:0000313" key="2">
    <source>
        <dbReference type="Proteomes" id="UP000324222"/>
    </source>
</evidence>
<comment type="caution">
    <text evidence="1">The sequence shown here is derived from an EMBL/GenBank/DDBJ whole genome shotgun (WGS) entry which is preliminary data.</text>
</comment>
<name>A0A5B7JN27_PORTR</name>
<dbReference type="AlphaFoldDB" id="A0A5B7JN27"/>
<dbReference type="Proteomes" id="UP000324222">
    <property type="component" value="Unassembled WGS sequence"/>
</dbReference>
<proteinExistence type="predicted"/>
<evidence type="ECO:0000313" key="1">
    <source>
        <dbReference type="EMBL" id="MPC96015.1"/>
    </source>
</evidence>
<keyword evidence="2" id="KW-1185">Reference proteome</keyword>
<organism evidence="1 2">
    <name type="scientific">Portunus trituberculatus</name>
    <name type="common">Swimming crab</name>
    <name type="synonym">Neptunus trituberculatus</name>
    <dbReference type="NCBI Taxonomy" id="210409"/>
    <lineage>
        <taxon>Eukaryota</taxon>
        <taxon>Metazoa</taxon>
        <taxon>Ecdysozoa</taxon>
        <taxon>Arthropoda</taxon>
        <taxon>Crustacea</taxon>
        <taxon>Multicrustacea</taxon>
        <taxon>Malacostraca</taxon>
        <taxon>Eumalacostraca</taxon>
        <taxon>Eucarida</taxon>
        <taxon>Decapoda</taxon>
        <taxon>Pleocyemata</taxon>
        <taxon>Brachyura</taxon>
        <taxon>Eubrachyura</taxon>
        <taxon>Portunoidea</taxon>
        <taxon>Portunidae</taxon>
        <taxon>Portuninae</taxon>
        <taxon>Portunus</taxon>
    </lineage>
</organism>
<dbReference type="EMBL" id="VSRR010104306">
    <property type="protein sequence ID" value="MPC96015.1"/>
    <property type="molecule type" value="Genomic_DNA"/>
</dbReference>
<protein>
    <submittedName>
        <fullName evidence="1">Uncharacterized protein</fullName>
    </submittedName>
</protein>
<sequence>MKTLEEKHLGVIIQENLNSEKHISKIFRLAYKMLTNIKFQFMDKDEKNYYEHDTSKAGICSCGVIVPEL</sequence>
<gene>
    <name evidence="1" type="ORF">E2C01_091249</name>
</gene>